<accession>A0A1I7XHJ3</accession>
<keyword evidence="1" id="KW-0732">Signal</keyword>
<sequence length="94" mass="10983">MIWLKPATIALFLICTALAYDKNLLKKGKKSNTYEKHPISRRVLRFERSADNFPRPEQLLYPLSDYAKTLPDLPIKYKPSNVLPDVDYQPDIEF</sequence>
<evidence type="ECO:0000313" key="3">
    <source>
        <dbReference type="WBParaSite" id="Hba_17157"/>
    </source>
</evidence>
<name>A0A1I7XHJ3_HETBA</name>
<dbReference type="AlphaFoldDB" id="A0A1I7XHJ3"/>
<feature type="signal peptide" evidence="1">
    <location>
        <begin position="1"/>
        <end position="19"/>
    </location>
</feature>
<organism evidence="2 3">
    <name type="scientific">Heterorhabditis bacteriophora</name>
    <name type="common">Entomopathogenic nematode worm</name>
    <dbReference type="NCBI Taxonomy" id="37862"/>
    <lineage>
        <taxon>Eukaryota</taxon>
        <taxon>Metazoa</taxon>
        <taxon>Ecdysozoa</taxon>
        <taxon>Nematoda</taxon>
        <taxon>Chromadorea</taxon>
        <taxon>Rhabditida</taxon>
        <taxon>Rhabditina</taxon>
        <taxon>Rhabditomorpha</taxon>
        <taxon>Strongyloidea</taxon>
        <taxon>Heterorhabditidae</taxon>
        <taxon>Heterorhabditis</taxon>
    </lineage>
</organism>
<proteinExistence type="predicted"/>
<dbReference type="WBParaSite" id="Hba_17157">
    <property type="protein sequence ID" value="Hba_17157"/>
    <property type="gene ID" value="Hba_17157"/>
</dbReference>
<keyword evidence="2" id="KW-1185">Reference proteome</keyword>
<reference evidence="3" key="1">
    <citation type="submission" date="2016-11" db="UniProtKB">
        <authorList>
            <consortium name="WormBaseParasite"/>
        </authorList>
    </citation>
    <scope>IDENTIFICATION</scope>
</reference>
<protein>
    <submittedName>
        <fullName evidence="3">Uncharacterized protein</fullName>
    </submittedName>
</protein>
<evidence type="ECO:0000256" key="1">
    <source>
        <dbReference type="SAM" id="SignalP"/>
    </source>
</evidence>
<evidence type="ECO:0000313" key="2">
    <source>
        <dbReference type="Proteomes" id="UP000095283"/>
    </source>
</evidence>
<dbReference type="Proteomes" id="UP000095283">
    <property type="component" value="Unplaced"/>
</dbReference>
<feature type="chain" id="PRO_5009311166" evidence="1">
    <location>
        <begin position="20"/>
        <end position="94"/>
    </location>
</feature>